<dbReference type="Pfam" id="PF13963">
    <property type="entry name" value="Transpos_assoc"/>
    <property type="match status" value="1"/>
</dbReference>
<evidence type="ECO:0000259" key="1">
    <source>
        <dbReference type="Pfam" id="PF13963"/>
    </source>
</evidence>
<reference evidence="2 3" key="1">
    <citation type="submission" date="2024-04" db="EMBL/GenBank/DDBJ databases">
        <authorList>
            <person name="Fracassetti M."/>
        </authorList>
    </citation>
    <scope>NUCLEOTIDE SEQUENCE [LARGE SCALE GENOMIC DNA]</scope>
</reference>
<name>A0AAV2DYB2_9ROSI</name>
<gene>
    <name evidence="2" type="ORF">LTRI10_LOCUS19929</name>
</gene>
<evidence type="ECO:0000313" key="3">
    <source>
        <dbReference type="Proteomes" id="UP001497516"/>
    </source>
</evidence>
<dbReference type="InterPro" id="IPR029480">
    <property type="entry name" value="Transpos_assoc"/>
</dbReference>
<evidence type="ECO:0000313" key="2">
    <source>
        <dbReference type="EMBL" id="CAL1378340.1"/>
    </source>
</evidence>
<organism evidence="2 3">
    <name type="scientific">Linum trigynum</name>
    <dbReference type="NCBI Taxonomy" id="586398"/>
    <lineage>
        <taxon>Eukaryota</taxon>
        <taxon>Viridiplantae</taxon>
        <taxon>Streptophyta</taxon>
        <taxon>Embryophyta</taxon>
        <taxon>Tracheophyta</taxon>
        <taxon>Spermatophyta</taxon>
        <taxon>Magnoliopsida</taxon>
        <taxon>eudicotyledons</taxon>
        <taxon>Gunneridae</taxon>
        <taxon>Pentapetalae</taxon>
        <taxon>rosids</taxon>
        <taxon>fabids</taxon>
        <taxon>Malpighiales</taxon>
        <taxon>Linaceae</taxon>
        <taxon>Linum</taxon>
    </lineage>
</organism>
<keyword evidence="3" id="KW-1185">Reference proteome</keyword>
<proteinExistence type="predicted"/>
<feature type="domain" description="Transposase-associated" evidence="1">
    <location>
        <begin position="3"/>
        <end position="76"/>
    </location>
</feature>
<dbReference type="AlphaFoldDB" id="A0AAV2DYB2"/>
<dbReference type="Proteomes" id="UP001497516">
    <property type="component" value="Chromosome 3"/>
</dbReference>
<accession>A0AAV2DYB2</accession>
<sequence>MDRSWLKLKERFCPQYVRGVDAFIQCAMQCLDGQGRVRCPCRGCNNCSFKTIELVIADIYNHGMVPDYVRWVHHGEPAVEIGSSGPASSPPHVEEEDNFFVDTDIPTMLDDLGRANVAQRPDSGSSIRDVGILIPH</sequence>
<dbReference type="EMBL" id="OZ034816">
    <property type="protein sequence ID" value="CAL1378340.1"/>
    <property type="molecule type" value="Genomic_DNA"/>
</dbReference>
<protein>
    <recommendedName>
        <fullName evidence="1">Transposase-associated domain-containing protein</fullName>
    </recommendedName>
</protein>